<feature type="domain" description="ATP-grasp" evidence="7">
    <location>
        <begin position="126"/>
        <end position="320"/>
    </location>
</feature>
<dbReference type="GO" id="GO:0006164">
    <property type="term" value="P:purine nucleotide biosynthetic process"/>
    <property type="evidence" value="ECO:0007669"/>
    <property type="project" value="UniProtKB-KW"/>
</dbReference>
<comment type="caution">
    <text evidence="8">The sequence shown here is derived from an EMBL/GenBank/DDBJ whole genome shotgun (WGS) entry which is preliminary data.</text>
</comment>
<dbReference type="Gene3D" id="3.40.50.20">
    <property type="match status" value="1"/>
</dbReference>
<evidence type="ECO:0000256" key="5">
    <source>
        <dbReference type="ARBA" id="ARBA00025704"/>
    </source>
</evidence>
<dbReference type="SUPFAM" id="SSF51246">
    <property type="entry name" value="Rudiment single hybrid motif"/>
    <property type="match status" value="1"/>
</dbReference>
<keyword evidence="4 6" id="KW-0067">ATP-binding</keyword>
<dbReference type="GO" id="GO:0005829">
    <property type="term" value="C:cytosol"/>
    <property type="evidence" value="ECO:0007669"/>
    <property type="project" value="TreeGrafter"/>
</dbReference>
<evidence type="ECO:0000313" key="8">
    <source>
        <dbReference type="EMBL" id="CCI83850.1"/>
    </source>
</evidence>
<dbReference type="Pfam" id="PF21244">
    <property type="entry name" value="PurT_C"/>
    <property type="match status" value="1"/>
</dbReference>
<evidence type="ECO:0000256" key="3">
    <source>
        <dbReference type="ARBA" id="ARBA00022755"/>
    </source>
</evidence>
<reference evidence="8 9" key="1">
    <citation type="journal article" date="2012" name="J. Bacteriol.">
        <title>Draft Genome Sequence of Turicella otitidis ATCC 51513, Isolated from Middle Ear Fluid from a Child with Otitis Media.</title>
        <authorList>
            <person name="Brinkrolf K."/>
            <person name="Schneider J."/>
            <person name="Knecht M."/>
            <person name="Ruckert C."/>
            <person name="Tauch A."/>
        </authorList>
    </citation>
    <scope>NUCLEOTIDE SEQUENCE [LARGE SCALE GENOMIC DNA]</scope>
    <source>
        <strain evidence="8 9">ATCC 51513</strain>
    </source>
</reference>
<dbReference type="InterPro" id="IPR003135">
    <property type="entry name" value="ATP-grasp_carboxylate-amine"/>
</dbReference>
<dbReference type="GO" id="GO:0004644">
    <property type="term" value="F:phosphoribosylglycinamide formyltransferase activity"/>
    <property type="evidence" value="ECO:0007669"/>
    <property type="project" value="UniProtKB-EC"/>
</dbReference>
<dbReference type="PROSITE" id="PS50975">
    <property type="entry name" value="ATP_GRASP"/>
    <property type="match status" value="1"/>
</dbReference>
<dbReference type="GO" id="GO:0016874">
    <property type="term" value="F:ligase activity"/>
    <property type="evidence" value="ECO:0007669"/>
    <property type="project" value="UniProtKB-KW"/>
</dbReference>
<dbReference type="GO" id="GO:0046872">
    <property type="term" value="F:metal ion binding"/>
    <property type="evidence" value="ECO:0007669"/>
    <property type="project" value="InterPro"/>
</dbReference>
<dbReference type="InterPro" id="IPR048740">
    <property type="entry name" value="PurT_C"/>
</dbReference>
<dbReference type="GO" id="GO:0005524">
    <property type="term" value="F:ATP binding"/>
    <property type="evidence" value="ECO:0007669"/>
    <property type="project" value="UniProtKB-UniRule"/>
</dbReference>
<dbReference type="SUPFAM" id="SSF56059">
    <property type="entry name" value="Glutathione synthetase ATP-binding domain-like"/>
    <property type="match status" value="1"/>
</dbReference>
<keyword evidence="3" id="KW-0658">Purine biosynthesis</keyword>
<dbReference type="InterPro" id="IPR011761">
    <property type="entry name" value="ATP-grasp"/>
</dbReference>
<proteinExistence type="predicted"/>
<sequence length="419" mass="45019">MVAMFIPETIGTPLSPGATRVMLLGAGELSKELAISLHRLGVEVHSVDRDETAPAQQVAQVAHVLDVNNPERINGLIAAVRPDFIVPEIESVATDVLEAVEAEDVAVVVPSAKATKLCVNRETIRRLADERLGLPTTAYNFVSEREEFDAAIEEIGFPCIAKPTYAGPGARGHVVISSQDEADGAWRSLTAGVAAPRIVVERIVDFDYEVTMLVVRSLDPATRQLATWFCEPVGHHYYSGERIDCWQPMAMSERALENAHSVAARVATELGGRGVLSVRLFVSGDDVYFSEVYPRPHDTGLVTLCSQRFSQFDLHARAILGLPIDTTLVSPGAASMVTSPVDAESVTFDGLAEALAVPESTLELFGKSPARVGRRMGMTLATAEDCDEALDRAQRCAERIVIEADGPAPAPAEPEPAAE</sequence>
<organism evidence="8 9">
    <name type="scientific">Corynebacterium otitidis ATCC 51513</name>
    <dbReference type="NCBI Taxonomy" id="883169"/>
    <lineage>
        <taxon>Bacteria</taxon>
        <taxon>Bacillati</taxon>
        <taxon>Actinomycetota</taxon>
        <taxon>Actinomycetes</taxon>
        <taxon>Mycobacteriales</taxon>
        <taxon>Corynebacteriaceae</taxon>
        <taxon>Corynebacterium</taxon>
    </lineage>
</organism>
<dbReference type="InterPro" id="IPR013815">
    <property type="entry name" value="ATP_grasp_subdomain_1"/>
</dbReference>
<dbReference type="Pfam" id="PF22660">
    <property type="entry name" value="RS_preATP-grasp-like"/>
    <property type="match status" value="1"/>
</dbReference>
<dbReference type="EC" id="2.1.2.2" evidence="8"/>
<dbReference type="InterPro" id="IPR054350">
    <property type="entry name" value="PurT/PurK_preATP-grasp"/>
</dbReference>
<dbReference type="NCBIfam" id="NF006766">
    <property type="entry name" value="PRK09288.1"/>
    <property type="match status" value="1"/>
</dbReference>
<dbReference type="PANTHER" id="PTHR43055">
    <property type="entry name" value="FORMATE-DEPENDENT PHOSPHORIBOSYLGLYCINAMIDE FORMYLTRANSFERASE"/>
    <property type="match status" value="1"/>
</dbReference>
<dbReference type="EMBL" id="CAJZ01000158">
    <property type="protein sequence ID" value="CCI83850.1"/>
    <property type="molecule type" value="Genomic_DNA"/>
</dbReference>
<dbReference type="SUPFAM" id="SSF52440">
    <property type="entry name" value="PreATP-grasp domain"/>
    <property type="match status" value="1"/>
</dbReference>
<dbReference type="AlphaFoldDB" id="I7KJU8"/>
<dbReference type="Gene3D" id="3.30.1490.20">
    <property type="entry name" value="ATP-grasp fold, A domain"/>
    <property type="match status" value="1"/>
</dbReference>
<gene>
    <name evidence="8" type="primary">purT</name>
    <name evidence="8" type="ORF">BN46_1124</name>
</gene>
<keyword evidence="1" id="KW-0436">Ligase</keyword>
<keyword evidence="8" id="KW-0808">Transferase</keyword>
<evidence type="ECO:0000259" key="7">
    <source>
        <dbReference type="PROSITE" id="PS50975"/>
    </source>
</evidence>
<comment type="pathway">
    <text evidence="5">Purine metabolism.</text>
</comment>
<name>I7KJU8_9CORY</name>
<evidence type="ECO:0000256" key="6">
    <source>
        <dbReference type="PROSITE-ProRule" id="PRU00409"/>
    </source>
</evidence>
<evidence type="ECO:0000256" key="4">
    <source>
        <dbReference type="ARBA" id="ARBA00022840"/>
    </source>
</evidence>
<protein>
    <submittedName>
        <fullName evidence="8">Phosphoribosylglycinamide formyltransferase 2</fullName>
        <ecNumber evidence="8">2.1.2.2</ecNumber>
    </submittedName>
</protein>
<dbReference type="InterPro" id="IPR011054">
    <property type="entry name" value="Rudment_hybrid_motif"/>
</dbReference>
<evidence type="ECO:0000313" key="9">
    <source>
        <dbReference type="Proteomes" id="UP000011016"/>
    </source>
</evidence>
<dbReference type="InterPro" id="IPR016185">
    <property type="entry name" value="PreATP-grasp_dom_sf"/>
</dbReference>
<evidence type="ECO:0000256" key="1">
    <source>
        <dbReference type="ARBA" id="ARBA00022598"/>
    </source>
</evidence>
<dbReference type="Gene3D" id="3.30.470.20">
    <property type="entry name" value="ATP-grasp fold, B domain"/>
    <property type="match status" value="1"/>
</dbReference>
<dbReference type="Proteomes" id="UP000011016">
    <property type="component" value="Unassembled WGS sequence"/>
</dbReference>
<evidence type="ECO:0000256" key="2">
    <source>
        <dbReference type="ARBA" id="ARBA00022741"/>
    </source>
</evidence>
<dbReference type="Pfam" id="PF02222">
    <property type="entry name" value="ATP-grasp"/>
    <property type="match status" value="1"/>
</dbReference>
<keyword evidence="2 6" id="KW-0547">Nucleotide-binding</keyword>
<accession>I7KJU8</accession>
<dbReference type="PANTHER" id="PTHR43055:SF1">
    <property type="entry name" value="FORMATE-DEPENDENT PHOSPHORIBOSYLGLYCINAMIDE FORMYLTRANSFERASE"/>
    <property type="match status" value="1"/>
</dbReference>